<dbReference type="PROSITE" id="PS50048">
    <property type="entry name" value="ZN2_CY6_FUNGAL_2"/>
    <property type="match status" value="1"/>
</dbReference>
<evidence type="ECO:0000256" key="5">
    <source>
        <dbReference type="ARBA" id="ARBA00023163"/>
    </source>
</evidence>
<dbReference type="OMA" id="YNKAIQH"/>
<dbReference type="Pfam" id="PF00172">
    <property type="entry name" value="Zn_clus"/>
    <property type="match status" value="1"/>
</dbReference>
<sequence>MEPHQKKRRASRPKAKTGCRTCKIRRVKCDEGRPACRRCLSTGRVCDGYGIWGGGNTSSGNCATVPKIYQNVLSCYNAPVPIAHVGYSERVCVDWFIQCTISKVGGVFSSEFWNRLVVQAISQEPAVRHAALALASTHRYGAQKGGQGCTTEEPLGEYERFTLQHYNRAISCLRAEFRRNQKQNQCMIVALITCMLFVTLEMMRGQYTASQTHLQHGLRLLKETQRLSGTSRNGKLLISALSQSVEDDIIQVFSRLAVQSALLGHENRHSDLDYDIQPRHLPYKFQTIEQARQYMDILLARAQSLVEMGRQIEINIYVESQSYEELLESQWRIEKELTIWLDVYKLSLGEFRSNDVSQGILAERLLVMYHTMALIMVTTCIPWNDETAFDLQTERFLSIIHEAIRICQAIKEVYPDSVNSGTPLGCPLGMAFTMDIGFIQPLYYTALKCRIPRIRRHAIKLLRLAPHREGIWNGIRTAKIAEEVIANEECYIDGDLAFEDSFDILNLPQVEDSSSILPYLCRISDVRVELPNETTGEVTVSFWRIEDGSSWKVREKVFPREDP</sequence>
<dbReference type="SMART" id="SM00066">
    <property type="entry name" value="GAL4"/>
    <property type="match status" value="1"/>
</dbReference>
<dbReference type="GO" id="GO:0003677">
    <property type="term" value="F:DNA binding"/>
    <property type="evidence" value="ECO:0007669"/>
    <property type="project" value="UniProtKB-KW"/>
</dbReference>
<dbReference type="Proteomes" id="UP000188318">
    <property type="component" value="Unassembled WGS sequence"/>
</dbReference>
<evidence type="ECO:0000313" key="9">
    <source>
        <dbReference type="Proteomes" id="UP000188318"/>
    </source>
</evidence>
<dbReference type="STRING" id="602072.A0A1R3RIJ6"/>
<evidence type="ECO:0000256" key="3">
    <source>
        <dbReference type="ARBA" id="ARBA00023015"/>
    </source>
</evidence>
<dbReference type="InterPro" id="IPR001138">
    <property type="entry name" value="Zn2Cys6_DnaBD"/>
</dbReference>
<name>A0A1R3RIJ6_ASPC5</name>
<dbReference type="CDD" id="cd00067">
    <property type="entry name" value="GAL4"/>
    <property type="match status" value="1"/>
</dbReference>
<gene>
    <name evidence="8" type="ORF">ASPCADRAFT_51363</name>
</gene>
<evidence type="ECO:0000313" key="8">
    <source>
        <dbReference type="EMBL" id="OOF94296.1"/>
    </source>
</evidence>
<keyword evidence="3" id="KW-0805">Transcription regulation</keyword>
<keyword evidence="9" id="KW-1185">Reference proteome</keyword>
<dbReference type="Gene3D" id="4.10.240.10">
    <property type="entry name" value="Zn(2)-C6 fungal-type DNA-binding domain"/>
    <property type="match status" value="1"/>
</dbReference>
<dbReference type="GO" id="GO:0008270">
    <property type="term" value="F:zinc ion binding"/>
    <property type="evidence" value="ECO:0007669"/>
    <property type="project" value="InterPro"/>
</dbReference>
<keyword evidence="6" id="KW-0539">Nucleus</keyword>
<dbReference type="GO" id="GO:0009893">
    <property type="term" value="P:positive regulation of metabolic process"/>
    <property type="evidence" value="ECO:0007669"/>
    <property type="project" value="UniProtKB-ARBA"/>
</dbReference>
<keyword evidence="2" id="KW-0862">Zinc</keyword>
<dbReference type="VEuPathDB" id="FungiDB:ASPCADRAFT_51363"/>
<feature type="domain" description="Zn(2)-C6 fungal-type" evidence="7">
    <location>
        <begin position="18"/>
        <end position="46"/>
    </location>
</feature>
<keyword evidence="1" id="KW-0479">Metal-binding</keyword>
<evidence type="ECO:0000256" key="6">
    <source>
        <dbReference type="ARBA" id="ARBA00023242"/>
    </source>
</evidence>
<evidence type="ECO:0000256" key="1">
    <source>
        <dbReference type="ARBA" id="ARBA00022723"/>
    </source>
</evidence>
<protein>
    <recommendedName>
        <fullName evidence="7">Zn(2)-C6 fungal-type domain-containing protein</fullName>
    </recommendedName>
</protein>
<dbReference type="Pfam" id="PF11951">
    <property type="entry name" value="Fungal_trans_2"/>
    <property type="match status" value="1"/>
</dbReference>
<dbReference type="AlphaFoldDB" id="A0A1R3RIJ6"/>
<dbReference type="PANTHER" id="PTHR36206:SF16">
    <property type="entry name" value="TRANSCRIPTION FACTOR DOMAIN-CONTAINING PROTEIN-RELATED"/>
    <property type="match status" value="1"/>
</dbReference>
<keyword evidence="5" id="KW-0804">Transcription</keyword>
<dbReference type="SUPFAM" id="SSF57701">
    <property type="entry name" value="Zn2/Cys6 DNA-binding domain"/>
    <property type="match status" value="1"/>
</dbReference>
<dbReference type="InterPro" id="IPR021858">
    <property type="entry name" value="Fun_TF"/>
</dbReference>
<evidence type="ECO:0000256" key="4">
    <source>
        <dbReference type="ARBA" id="ARBA00023125"/>
    </source>
</evidence>
<proteinExistence type="predicted"/>
<dbReference type="InterPro" id="IPR036864">
    <property type="entry name" value="Zn2-C6_fun-type_DNA-bd_sf"/>
</dbReference>
<dbReference type="GO" id="GO:0000981">
    <property type="term" value="F:DNA-binding transcription factor activity, RNA polymerase II-specific"/>
    <property type="evidence" value="ECO:0007669"/>
    <property type="project" value="InterPro"/>
</dbReference>
<evidence type="ECO:0000256" key="2">
    <source>
        <dbReference type="ARBA" id="ARBA00022833"/>
    </source>
</evidence>
<dbReference type="InterPro" id="IPR052360">
    <property type="entry name" value="Transcr_Regulatory_Proteins"/>
</dbReference>
<dbReference type="EMBL" id="KV907502">
    <property type="protein sequence ID" value="OOF94296.1"/>
    <property type="molecule type" value="Genomic_DNA"/>
</dbReference>
<dbReference type="PANTHER" id="PTHR36206">
    <property type="entry name" value="ASPERCRYPTIN BIOSYNTHESIS CLUSTER-SPECIFIC TRANSCRIPTION REGULATOR ATNN-RELATED"/>
    <property type="match status" value="1"/>
</dbReference>
<organism evidence="8 9">
    <name type="scientific">Aspergillus carbonarius (strain ITEM 5010)</name>
    <dbReference type="NCBI Taxonomy" id="602072"/>
    <lineage>
        <taxon>Eukaryota</taxon>
        <taxon>Fungi</taxon>
        <taxon>Dikarya</taxon>
        <taxon>Ascomycota</taxon>
        <taxon>Pezizomycotina</taxon>
        <taxon>Eurotiomycetes</taxon>
        <taxon>Eurotiomycetidae</taxon>
        <taxon>Eurotiales</taxon>
        <taxon>Aspergillaceae</taxon>
        <taxon>Aspergillus</taxon>
        <taxon>Aspergillus subgen. Circumdati</taxon>
    </lineage>
</organism>
<reference evidence="9" key="1">
    <citation type="journal article" date="2017" name="Genome Biol.">
        <title>Comparative genomics reveals high biological diversity and specific adaptations in the industrially and medically important fungal genus Aspergillus.</title>
        <authorList>
            <person name="de Vries R.P."/>
            <person name="Riley R."/>
            <person name="Wiebenga A."/>
            <person name="Aguilar-Osorio G."/>
            <person name="Amillis S."/>
            <person name="Uchima C.A."/>
            <person name="Anderluh G."/>
            <person name="Asadollahi M."/>
            <person name="Askin M."/>
            <person name="Barry K."/>
            <person name="Battaglia E."/>
            <person name="Bayram O."/>
            <person name="Benocci T."/>
            <person name="Braus-Stromeyer S.A."/>
            <person name="Caldana C."/>
            <person name="Canovas D."/>
            <person name="Cerqueira G.C."/>
            <person name="Chen F."/>
            <person name="Chen W."/>
            <person name="Choi C."/>
            <person name="Clum A."/>
            <person name="Dos Santos R.A."/>
            <person name="Damasio A.R."/>
            <person name="Diallinas G."/>
            <person name="Emri T."/>
            <person name="Fekete E."/>
            <person name="Flipphi M."/>
            <person name="Freyberg S."/>
            <person name="Gallo A."/>
            <person name="Gournas C."/>
            <person name="Habgood R."/>
            <person name="Hainaut M."/>
            <person name="Harispe M.L."/>
            <person name="Henrissat B."/>
            <person name="Hilden K.S."/>
            <person name="Hope R."/>
            <person name="Hossain A."/>
            <person name="Karabika E."/>
            <person name="Karaffa L."/>
            <person name="Karanyi Z."/>
            <person name="Krasevec N."/>
            <person name="Kuo A."/>
            <person name="Kusch H."/>
            <person name="LaButti K."/>
            <person name="Lagendijk E.L."/>
            <person name="Lapidus A."/>
            <person name="Levasseur A."/>
            <person name="Lindquist E."/>
            <person name="Lipzen A."/>
            <person name="Logrieco A.F."/>
            <person name="MacCabe A."/>
            <person name="Maekelae M.R."/>
            <person name="Malavazi I."/>
            <person name="Melin P."/>
            <person name="Meyer V."/>
            <person name="Mielnichuk N."/>
            <person name="Miskei M."/>
            <person name="Molnar A.P."/>
            <person name="Mule G."/>
            <person name="Ngan C.Y."/>
            <person name="Orejas M."/>
            <person name="Orosz E."/>
            <person name="Ouedraogo J.P."/>
            <person name="Overkamp K.M."/>
            <person name="Park H.-S."/>
            <person name="Perrone G."/>
            <person name="Piumi F."/>
            <person name="Punt P.J."/>
            <person name="Ram A.F."/>
            <person name="Ramon A."/>
            <person name="Rauscher S."/>
            <person name="Record E."/>
            <person name="Riano-Pachon D.M."/>
            <person name="Robert V."/>
            <person name="Roehrig J."/>
            <person name="Ruller R."/>
            <person name="Salamov A."/>
            <person name="Salih N.S."/>
            <person name="Samson R.A."/>
            <person name="Sandor E."/>
            <person name="Sanguinetti M."/>
            <person name="Schuetze T."/>
            <person name="Sepcic K."/>
            <person name="Shelest E."/>
            <person name="Sherlock G."/>
            <person name="Sophianopoulou V."/>
            <person name="Squina F.M."/>
            <person name="Sun H."/>
            <person name="Susca A."/>
            <person name="Todd R.B."/>
            <person name="Tsang A."/>
            <person name="Unkles S.E."/>
            <person name="van de Wiele N."/>
            <person name="van Rossen-Uffink D."/>
            <person name="Oliveira J.V."/>
            <person name="Vesth T.C."/>
            <person name="Visser J."/>
            <person name="Yu J.-H."/>
            <person name="Zhou M."/>
            <person name="Andersen M.R."/>
            <person name="Archer D.B."/>
            <person name="Baker S.E."/>
            <person name="Benoit I."/>
            <person name="Brakhage A.A."/>
            <person name="Braus G.H."/>
            <person name="Fischer R."/>
            <person name="Frisvad J.C."/>
            <person name="Goldman G.H."/>
            <person name="Houbraken J."/>
            <person name="Oakley B."/>
            <person name="Pocsi I."/>
            <person name="Scazzocchio C."/>
            <person name="Seiboth B."/>
            <person name="vanKuyk P.A."/>
            <person name="Wortman J."/>
            <person name="Dyer P.S."/>
            <person name="Grigoriev I.V."/>
        </authorList>
    </citation>
    <scope>NUCLEOTIDE SEQUENCE [LARGE SCALE GENOMIC DNA]</scope>
    <source>
        <strain evidence="9">ITEM 5010</strain>
    </source>
</reference>
<dbReference type="OrthoDB" id="2593732at2759"/>
<keyword evidence="4" id="KW-0238">DNA-binding</keyword>
<accession>A0A1R3RIJ6</accession>
<evidence type="ECO:0000259" key="7">
    <source>
        <dbReference type="PROSITE" id="PS50048"/>
    </source>
</evidence>
<dbReference type="PROSITE" id="PS00463">
    <property type="entry name" value="ZN2_CY6_FUNGAL_1"/>
    <property type="match status" value="1"/>
</dbReference>